<dbReference type="AlphaFoldDB" id="A0A5J5AMK5"/>
<keyword evidence="5" id="KW-1133">Transmembrane helix</keyword>
<keyword evidence="4" id="KW-0256">Endoplasmic reticulum</keyword>
<dbReference type="Gene3D" id="2.60.40.150">
    <property type="entry name" value="C2 domain"/>
    <property type="match status" value="1"/>
</dbReference>
<dbReference type="PANTHER" id="PTHR24075:SF5">
    <property type="entry name" value="U5 SMALL NUCLEAR RIBONUCLEOPROTEIN 200 KDA HELICASE"/>
    <property type="match status" value="1"/>
</dbReference>
<dbReference type="Pfam" id="PF02889">
    <property type="entry name" value="Sec63"/>
    <property type="match status" value="1"/>
</dbReference>
<evidence type="ECO:0000256" key="2">
    <source>
        <dbReference type="ARBA" id="ARBA00004240"/>
    </source>
</evidence>
<evidence type="ECO:0000259" key="9">
    <source>
        <dbReference type="Pfam" id="PF02889"/>
    </source>
</evidence>
<dbReference type="InterPro" id="IPR014756">
    <property type="entry name" value="Ig_E-set"/>
</dbReference>
<evidence type="ECO:0000256" key="8">
    <source>
        <dbReference type="SAM" id="MobiDB-lite"/>
    </source>
</evidence>
<protein>
    <recommendedName>
        <fullName evidence="9">SEC63 domain-containing protein</fullName>
    </recommendedName>
</protein>
<dbReference type="OrthoDB" id="5575at2759"/>
<keyword evidence="7" id="KW-0143">Chaperone</keyword>
<dbReference type="GO" id="GO:0003724">
    <property type="term" value="F:RNA helicase activity"/>
    <property type="evidence" value="ECO:0007669"/>
    <property type="project" value="TreeGrafter"/>
</dbReference>
<dbReference type="Proteomes" id="UP000325577">
    <property type="component" value="Linkage Group LG2"/>
</dbReference>
<dbReference type="EMBL" id="CM018043">
    <property type="protein sequence ID" value="KAA8531459.1"/>
    <property type="molecule type" value="Genomic_DNA"/>
</dbReference>
<accession>A0A5J5AMK5</accession>
<sequence>MESAHEKLQNAPNVRRRERVQLRAMRVEDEEPYGTGFDEEDDRDSVVDNRRHEVLPLGNRVLPSRWTSHKCPDPSPSPPTPVTFLKITLERDLEEKRQVGPVDAPRYPKAKEEGWWLVVGDTKSNQLLAIKRVSLQRRSKVKLEFATPREPGKKTCTLYFICDSYIGWDQEYSFIVDIREAGALEDDNGRE</sequence>
<evidence type="ECO:0000256" key="4">
    <source>
        <dbReference type="ARBA" id="ARBA00022824"/>
    </source>
</evidence>
<evidence type="ECO:0000256" key="1">
    <source>
        <dbReference type="ARBA" id="ARBA00004141"/>
    </source>
</evidence>
<evidence type="ECO:0000256" key="6">
    <source>
        <dbReference type="ARBA" id="ARBA00023136"/>
    </source>
</evidence>
<name>A0A5J5AMK5_9ASTE</name>
<dbReference type="GO" id="GO:0003723">
    <property type="term" value="F:RNA binding"/>
    <property type="evidence" value="ECO:0007669"/>
    <property type="project" value="TreeGrafter"/>
</dbReference>
<feature type="domain" description="SEC63" evidence="9">
    <location>
        <begin position="85"/>
        <end position="174"/>
    </location>
</feature>
<evidence type="ECO:0000313" key="10">
    <source>
        <dbReference type="EMBL" id="KAA8531459.1"/>
    </source>
</evidence>
<dbReference type="SUPFAM" id="SSF81296">
    <property type="entry name" value="E set domains"/>
    <property type="match status" value="1"/>
</dbReference>
<keyword evidence="6" id="KW-0472">Membrane</keyword>
<dbReference type="InterPro" id="IPR004179">
    <property type="entry name" value="Sec63-dom"/>
</dbReference>
<dbReference type="GO" id="GO:0000388">
    <property type="term" value="P:spliceosome conformational change to release U4 (or U4atac) and U1 (or U11)"/>
    <property type="evidence" value="ECO:0007669"/>
    <property type="project" value="TreeGrafter"/>
</dbReference>
<evidence type="ECO:0000256" key="3">
    <source>
        <dbReference type="ARBA" id="ARBA00022692"/>
    </source>
</evidence>
<keyword evidence="3" id="KW-0812">Transmembrane</keyword>
<evidence type="ECO:0000256" key="7">
    <source>
        <dbReference type="ARBA" id="ARBA00023186"/>
    </source>
</evidence>
<dbReference type="GO" id="GO:0016020">
    <property type="term" value="C:membrane"/>
    <property type="evidence" value="ECO:0007669"/>
    <property type="project" value="UniProtKB-SubCell"/>
</dbReference>
<organism evidence="10 11">
    <name type="scientific">Nyssa sinensis</name>
    <dbReference type="NCBI Taxonomy" id="561372"/>
    <lineage>
        <taxon>Eukaryota</taxon>
        <taxon>Viridiplantae</taxon>
        <taxon>Streptophyta</taxon>
        <taxon>Embryophyta</taxon>
        <taxon>Tracheophyta</taxon>
        <taxon>Spermatophyta</taxon>
        <taxon>Magnoliopsida</taxon>
        <taxon>eudicotyledons</taxon>
        <taxon>Gunneridae</taxon>
        <taxon>Pentapetalae</taxon>
        <taxon>asterids</taxon>
        <taxon>Cornales</taxon>
        <taxon>Nyssaceae</taxon>
        <taxon>Nyssa</taxon>
    </lineage>
</organism>
<evidence type="ECO:0000256" key="5">
    <source>
        <dbReference type="ARBA" id="ARBA00022989"/>
    </source>
</evidence>
<dbReference type="PANTHER" id="PTHR24075">
    <property type="entry name" value="SEC63 DOMAIN-CONTAINING"/>
    <property type="match status" value="1"/>
</dbReference>
<comment type="subcellular location">
    <subcellularLocation>
        <location evidence="2">Endoplasmic reticulum</location>
    </subcellularLocation>
    <subcellularLocation>
        <location evidence="1">Membrane</location>
        <topology evidence="1">Multi-pass membrane protein</topology>
    </subcellularLocation>
</comment>
<proteinExistence type="predicted"/>
<gene>
    <name evidence="10" type="ORF">F0562_006188</name>
</gene>
<reference evidence="10 11" key="1">
    <citation type="submission" date="2019-09" db="EMBL/GenBank/DDBJ databases">
        <title>A chromosome-level genome assembly of the Chinese tupelo Nyssa sinensis.</title>
        <authorList>
            <person name="Yang X."/>
            <person name="Kang M."/>
            <person name="Yang Y."/>
            <person name="Xiong H."/>
            <person name="Wang M."/>
            <person name="Zhang Z."/>
            <person name="Wang Z."/>
            <person name="Wu H."/>
            <person name="Ma T."/>
            <person name="Liu J."/>
            <person name="Xi Z."/>
        </authorList>
    </citation>
    <scope>NUCLEOTIDE SEQUENCE [LARGE SCALE GENOMIC DNA]</scope>
    <source>
        <strain evidence="10">J267</strain>
        <tissue evidence="10">Leaf</tissue>
    </source>
</reference>
<dbReference type="FunFam" id="2.60.40.150:FF:000113">
    <property type="entry name" value="activating signal cointegrator 1 complex subunit 3"/>
    <property type="match status" value="1"/>
</dbReference>
<dbReference type="InterPro" id="IPR035892">
    <property type="entry name" value="C2_domain_sf"/>
</dbReference>
<feature type="compositionally biased region" description="Acidic residues" evidence="8">
    <location>
        <begin position="28"/>
        <end position="43"/>
    </location>
</feature>
<dbReference type="GO" id="GO:0005681">
    <property type="term" value="C:spliceosomal complex"/>
    <property type="evidence" value="ECO:0007669"/>
    <property type="project" value="TreeGrafter"/>
</dbReference>
<keyword evidence="11" id="KW-1185">Reference proteome</keyword>
<dbReference type="GO" id="GO:0005783">
    <property type="term" value="C:endoplasmic reticulum"/>
    <property type="evidence" value="ECO:0007669"/>
    <property type="project" value="UniProtKB-SubCell"/>
</dbReference>
<feature type="region of interest" description="Disordered" evidence="8">
    <location>
        <begin position="1"/>
        <end position="49"/>
    </location>
</feature>
<evidence type="ECO:0000313" key="11">
    <source>
        <dbReference type="Proteomes" id="UP000325577"/>
    </source>
</evidence>